<name>A0A922SMC7_SPOEX</name>
<accession>A0A922SMC7</accession>
<feature type="compositionally biased region" description="Polar residues" evidence="1">
    <location>
        <begin position="334"/>
        <end position="346"/>
    </location>
</feature>
<feature type="compositionally biased region" description="Low complexity" evidence="1">
    <location>
        <begin position="358"/>
        <end position="371"/>
    </location>
</feature>
<proteinExistence type="predicted"/>
<feature type="region of interest" description="Disordered" evidence="1">
    <location>
        <begin position="329"/>
        <end position="371"/>
    </location>
</feature>
<reference evidence="2" key="1">
    <citation type="journal article" date="2021" name="G3 (Bethesda)">
        <title>Genome and transcriptome analysis of the beet armyworm Spodoptera exigua reveals targets for pest control. .</title>
        <authorList>
            <person name="Simon S."/>
            <person name="Breeschoten T."/>
            <person name="Jansen H.J."/>
            <person name="Dirks R.P."/>
            <person name="Schranz M.E."/>
            <person name="Ros V.I.D."/>
        </authorList>
    </citation>
    <scope>NUCLEOTIDE SEQUENCE</scope>
    <source>
        <strain evidence="2">TB_SE_WUR_2020</strain>
    </source>
</reference>
<evidence type="ECO:0000313" key="2">
    <source>
        <dbReference type="EMBL" id="KAH9642706.1"/>
    </source>
</evidence>
<evidence type="ECO:0000256" key="1">
    <source>
        <dbReference type="SAM" id="MobiDB-lite"/>
    </source>
</evidence>
<dbReference type="Proteomes" id="UP000814243">
    <property type="component" value="Unassembled WGS sequence"/>
</dbReference>
<dbReference type="AlphaFoldDB" id="A0A922SMC7"/>
<protein>
    <submittedName>
        <fullName evidence="2">Uncharacterized protein</fullName>
    </submittedName>
</protein>
<evidence type="ECO:0000313" key="3">
    <source>
        <dbReference type="Proteomes" id="UP000814243"/>
    </source>
</evidence>
<dbReference type="EMBL" id="JACEFF010000179">
    <property type="protein sequence ID" value="KAH9642706.1"/>
    <property type="molecule type" value="Genomic_DNA"/>
</dbReference>
<organism evidence="2 3">
    <name type="scientific">Spodoptera exigua</name>
    <name type="common">Beet armyworm</name>
    <name type="synonym">Noctua fulgens</name>
    <dbReference type="NCBI Taxonomy" id="7107"/>
    <lineage>
        <taxon>Eukaryota</taxon>
        <taxon>Metazoa</taxon>
        <taxon>Ecdysozoa</taxon>
        <taxon>Arthropoda</taxon>
        <taxon>Hexapoda</taxon>
        <taxon>Insecta</taxon>
        <taxon>Pterygota</taxon>
        <taxon>Neoptera</taxon>
        <taxon>Endopterygota</taxon>
        <taxon>Lepidoptera</taxon>
        <taxon>Glossata</taxon>
        <taxon>Ditrysia</taxon>
        <taxon>Noctuoidea</taxon>
        <taxon>Noctuidae</taxon>
        <taxon>Amphipyrinae</taxon>
        <taxon>Spodoptera</taxon>
    </lineage>
</organism>
<sequence>MLFTPIYIAMTFIKTWRIRSFRARLLEFLSGNTSVAFCKVPENAAETPTLSSKLCTNPKNAYLCDLLDYTNATRICSMKPTQLIEINDWVTCANGLPLGSSDQSPITDLDVDVLFECEMEPHDNTGQDIITLESMGQPVAWKAGSHLAIIVKTNIEHLTVQLSGEPNKASDTSMRSLRSDIQHSLKQPANEFQWPVHAALLRKLSKVVDIKSDAKNTIQMNGSSGELVLEVPPPRKTVTLADVSVNTGKSLSGEETDNPEDSKNAIEVAIKPEELQPDEKEVILENVTVEIQHNITPKKSSLKLDLKKGTSQLSTSLLNISSQIKSVTTHKRIVSTTGPKRPQSQVDCYPVKEETARSSSSQSTPKSVKSSRPLVNTKYTLYVVSRETLEAGAWRGRAALVAVAGCVGRAAPLLLAHLLAGGRLLALCSDLLHTVLPYYKTAEVRENEIVQFSYDKWKSVKMKHHIFCYQASPAKKQFSTECDRQ</sequence>
<gene>
    <name evidence="2" type="ORF">HF086_002976</name>
</gene>
<comment type="caution">
    <text evidence="2">The sequence shown here is derived from an EMBL/GenBank/DDBJ whole genome shotgun (WGS) entry which is preliminary data.</text>
</comment>